<sequence length="171" mass="19697">MAHLKVLTPVESRLKDLLDPLPTEEEVELRIEDPTEKLERLVLRRKVEEVVMRQAADKNLVFPPYLFDQAADQVLSVAKDEPCGLRGCVLIVVYVDPELGEQLLTKVKCDEAMPTTHLLVLRFHPDQTSWYTKMARIFRSLGKRKTVVSPKFELILDDFVSDVLKMTVPRR</sequence>
<dbReference type="GO" id="GO:0005737">
    <property type="term" value="C:cytoplasm"/>
    <property type="evidence" value="ECO:0007669"/>
    <property type="project" value="UniProtKB-SubCell"/>
</dbReference>
<dbReference type="InterPro" id="IPR012918">
    <property type="entry name" value="RTP801-like"/>
</dbReference>
<dbReference type="GO" id="GO:0032006">
    <property type="term" value="P:regulation of TOR signaling"/>
    <property type="evidence" value="ECO:0007669"/>
    <property type="project" value="TreeGrafter"/>
</dbReference>
<dbReference type="Proteomes" id="UP001292094">
    <property type="component" value="Unassembled WGS sequence"/>
</dbReference>
<comment type="caution">
    <text evidence="4">The sequence shown here is derived from an EMBL/GenBank/DDBJ whole genome shotgun (WGS) entry which is preliminary data.</text>
</comment>
<protein>
    <submittedName>
        <fullName evidence="4">Uncharacterized protein</fullName>
    </submittedName>
</protein>
<dbReference type="PANTHER" id="PTHR12478">
    <property type="entry name" value="DNA-DAMAGE-INDUCIBLE TRANSCRIPT 4 PROTEIN DDIT4"/>
    <property type="match status" value="1"/>
</dbReference>
<gene>
    <name evidence="4" type="ORF">Pmani_025362</name>
</gene>
<keyword evidence="5" id="KW-1185">Reference proteome</keyword>
<organism evidence="4 5">
    <name type="scientific">Petrolisthes manimaculis</name>
    <dbReference type="NCBI Taxonomy" id="1843537"/>
    <lineage>
        <taxon>Eukaryota</taxon>
        <taxon>Metazoa</taxon>
        <taxon>Ecdysozoa</taxon>
        <taxon>Arthropoda</taxon>
        <taxon>Crustacea</taxon>
        <taxon>Multicrustacea</taxon>
        <taxon>Malacostraca</taxon>
        <taxon>Eumalacostraca</taxon>
        <taxon>Eucarida</taxon>
        <taxon>Decapoda</taxon>
        <taxon>Pleocyemata</taxon>
        <taxon>Anomura</taxon>
        <taxon>Galatheoidea</taxon>
        <taxon>Porcellanidae</taxon>
        <taxon>Petrolisthes</taxon>
    </lineage>
</organism>
<dbReference type="Pfam" id="PF07809">
    <property type="entry name" value="RTP801_C"/>
    <property type="match status" value="1"/>
</dbReference>
<evidence type="ECO:0000256" key="3">
    <source>
        <dbReference type="ARBA" id="ARBA00022490"/>
    </source>
</evidence>
<keyword evidence="3" id="KW-0963">Cytoplasm</keyword>
<evidence type="ECO:0000313" key="4">
    <source>
        <dbReference type="EMBL" id="KAK4302560.1"/>
    </source>
</evidence>
<accession>A0AAE1P837</accession>
<proteinExistence type="inferred from homology"/>
<dbReference type="AlphaFoldDB" id="A0AAE1P837"/>
<name>A0AAE1P837_9EUCA</name>
<dbReference type="InterPro" id="IPR038281">
    <property type="entry name" value="RTP801-like_C_sf"/>
</dbReference>
<dbReference type="Gene3D" id="3.90.470.40">
    <property type="entry name" value="RTP801-like"/>
    <property type="match status" value="1"/>
</dbReference>
<comment type="similarity">
    <text evidence="2">Belongs to the DDIT4 family.</text>
</comment>
<reference evidence="4" key="1">
    <citation type="submission" date="2023-11" db="EMBL/GenBank/DDBJ databases">
        <title>Genome assemblies of two species of porcelain crab, Petrolisthes cinctipes and Petrolisthes manimaculis (Anomura: Porcellanidae).</title>
        <authorList>
            <person name="Angst P."/>
        </authorList>
    </citation>
    <scope>NUCLEOTIDE SEQUENCE</scope>
    <source>
        <strain evidence="4">PB745_02</strain>
        <tissue evidence="4">Gill</tissue>
    </source>
</reference>
<evidence type="ECO:0000256" key="1">
    <source>
        <dbReference type="ARBA" id="ARBA00004496"/>
    </source>
</evidence>
<comment type="subcellular location">
    <subcellularLocation>
        <location evidence="1">Cytoplasm</location>
    </subcellularLocation>
</comment>
<dbReference type="EMBL" id="JAWZYT010002711">
    <property type="protein sequence ID" value="KAK4302560.1"/>
    <property type="molecule type" value="Genomic_DNA"/>
</dbReference>
<dbReference type="GO" id="GO:0009968">
    <property type="term" value="P:negative regulation of signal transduction"/>
    <property type="evidence" value="ECO:0007669"/>
    <property type="project" value="InterPro"/>
</dbReference>
<dbReference type="GO" id="GO:0006915">
    <property type="term" value="P:apoptotic process"/>
    <property type="evidence" value="ECO:0007669"/>
    <property type="project" value="TreeGrafter"/>
</dbReference>
<evidence type="ECO:0000256" key="2">
    <source>
        <dbReference type="ARBA" id="ARBA00010670"/>
    </source>
</evidence>
<evidence type="ECO:0000313" key="5">
    <source>
        <dbReference type="Proteomes" id="UP001292094"/>
    </source>
</evidence>
<dbReference type="PANTHER" id="PTHR12478:SF16">
    <property type="entry name" value="PROTEIN CHARYBDE-RELATED"/>
    <property type="match status" value="1"/>
</dbReference>